<evidence type="ECO:0000256" key="1">
    <source>
        <dbReference type="ARBA" id="ARBA00022516"/>
    </source>
</evidence>
<keyword evidence="2 7" id="KW-0808">Transferase</keyword>
<comment type="function">
    <text evidence="7">Functions in the biosynthesis of the anionic phospholipids phosphatidylglycerol and cardiolipin.</text>
</comment>
<comment type="similarity">
    <text evidence="7">Belongs to the CDP-alcohol phosphatidyltransferase class-II family.</text>
</comment>
<dbReference type="EMBL" id="RHFK02000001">
    <property type="protein sequence ID" value="TWW82273.1"/>
    <property type="molecule type" value="Genomic_DNA"/>
</dbReference>
<evidence type="ECO:0000256" key="2">
    <source>
        <dbReference type="ARBA" id="ARBA00022679"/>
    </source>
</evidence>
<keyword evidence="7" id="KW-0067">ATP-binding</keyword>
<dbReference type="Proteomes" id="UP000324091">
    <property type="component" value="Chromosome 1"/>
</dbReference>
<comment type="pathway">
    <text evidence="7">Phospholipid metabolism; phosphatidylglycerol biosynthesis; phosphatidylglycerol from CDP-diacylglycerol: step 1/2.</text>
</comment>
<dbReference type="GO" id="GO:0032049">
    <property type="term" value="P:cardiolipin biosynthetic process"/>
    <property type="evidence" value="ECO:0007669"/>
    <property type="project" value="InterPro"/>
</dbReference>
<evidence type="ECO:0000256" key="6">
    <source>
        <dbReference type="ARBA" id="ARBA00023264"/>
    </source>
</evidence>
<accession>A0A5C6PS23</accession>
<name>A0A5C6PS23_9TELE</name>
<evidence type="ECO:0000256" key="4">
    <source>
        <dbReference type="ARBA" id="ARBA00023098"/>
    </source>
</evidence>
<dbReference type="GO" id="GO:0005739">
    <property type="term" value="C:mitochondrion"/>
    <property type="evidence" value="ECO:0007669"/>
    <property type="project" value="UniProtKB-SubCell"/>
</dbReference>
<keyword evidence="7" id="KW-0547">Nucleotide-binding</keyword>
<evidence type="ECO:0000313" key="9">
    <source>
        <dbReference type="Proteomes" id="UP000324091"/>
    </source>
</evidence>
<dbReference type="EC" id="2.7.8.5" evidence="7"/>
<dbReference type="GO" id="GO:0008444">
    <property type="term" value="F:CDP-diacylglycerol-glycerol-3-phosphate 3-phosphatidyltransferase activity"/>
    <property type="evidence" value="ECO:0007669"/>
    <property type="project" value="UniProtKB-EC"/>
</dbReference>
<reference evidence="8 9" key="1">
    <citation type="submission" date="2019-04" db="EMBL/GenBank/DDBJ databases">
        <title>Chromosome genome assembly for Takifugu flavidus.</title>
        <authorList>
            <person name="Xiao S."/>
        </authorList>
    </citation>
    <scope>NUCLEOTIDE SEQUENCE [LARGE SCALE GENOMIC DNA]</scope>
    <source>
        <strain evidence="8">HTHZ2018</strain>
        <tissue evidence="8">Muscle</tissue>
    </source>
</reference>
<dbReference type="CDD" id="cd09137">
    <property type="entry name" value="PLDc_PGS1_euk_2"/>
    <property type="match status" value="1"/>
</dbReference>
<evidence type="ECO:0000256" key="7">
    <source>
        <dbReference type="RuleBase" id="RU365024"/>
    </source>
</evidence>
<dbReference type="PANTHER" id="PTHR12586:SF1">
    <property type="entry name" value="CDP-DIACYLGLYCEROL--GLYCEROL-3-PHOSPHATE 3-PHOSPHATIDYLTRANSFERASE, MITOCHONDRIAL"/>
    <property type="match status" value="1"/>
</dbReference>
<keyword evidence="6 7" id="KW-1208">Phospholipid metabolism</keyword>
<dbReference type="AlphaFoldDB" id="A0A5C6PS23"/>
<keyword evidence="5 7" id="KW-0594">Phospholipid biosynthesis</keyword>
<keyword evidence="9" id="KW-1185">Reference proteome</keyword>
<dbReference type="GO" id="GO:0005524">
    <property type="term" value="F:ATP binding"/>
    <property type="evidence" value="ECO:0007669"/>
    <property type="project" value="UniProtKB-KW"/>
</dbReference>
<evidence type="ECO:0000313" key="8">
    <source>
        <dbReference type="EMBL" id="TWW82273.1"/>
    </source>
</evidence>
<keyword evidence="1 7" id="KW-0444">Lipid biosynthesis</keyword>
<dbReference type="Gene3D" id="3.30.870.10">
    <property type="entry name" value="Endonuclease Chain A"/>
    <property type="match status" value="1"/>
</dbReference>
<organism evidence="8 9">
    <name type="scientific">Takifugu flavidus</name>
    <name type="common">sansaifugu</name>
    <dbReference type="NCBI Taxonomy" id="433684"/>
    <lineage>
        <taxon>Eukaryota</taxon>
        <taxon>Metazoa</taxon>
        <taxon>Chordata</taxon>
        <taxon>Craniata</taxon>
        <taxon>Vertebrata</taxon>
        <taxon>Euteleostomi</taxon>
        <taxon>Actinopterygii</taxon>
        <taxon>Neopterygii</taxon>
        <taxon>Teleostei</taxon>
        <taxon>Neoteleostei</taxon>
        <taxon>Acanthomorphata</taxon>
        <taxon>Eupercaria</taxon>
        <taxon>Tetraodontiformes</taxon>
        <taxon>Tetradontoidea</taxon>
        <taxon>Tetraodontidae</taxon>
        <taxon>Takifugu</taxon>
    </lineage>
</organism>
<dbReference type="UniPathway" id="UPA00084">
    <property type="reaction ID" value="UER00503"/>
</dbReference>
<keyword evidence="3" id="KW-0677">Repeat</keyword>
<comment type="catalytic activity">
    <reaction evidence="7">
        <text>a CDP-1,2-diacyl-sn-glycerol + sn-glycerol 3-phosphate = a 1,2-diacyl-sn-glycero-3-phospho-(1'-sn-glycero-3'-phosphate) + CMP + H(+)</text>
        <dbReference type="Rhea" id="RHEA:12593"/>
        <dbReference type="ChEBI" id="CHEBI:15378"/>
        <dbReference type="ChEBI" id="CHEBI:57597"/>
        <dbReference type="ChEBI" id="CHEBI:58332"/>
        <dbReference type="ChEBI" id="CHEBI:60110"/>
        <dbReference type="ChEBI" id="CHEBI:60377"/>
        <dbReference type="EC" id="2.7.8.5"/>
    </reaction>
</comment>
<dbReference type="InterPro" id="IPR016270">
    <property type="entry name" value="PGS1"/>
</dbReference>
<protein>
    <recommendedName>
        <fullName evidence="7">CDP-diacylglycerol--glycerol-3-phosphate 3-phosphatidyltransferase</fullName>
        <ecNumber evidence="7">2.7.8.5</ecNumber>
    </recommendedName>
</protein>
<proteinExistence type="inferred from homology"/>
<sequence>MFLRCSQSSEHSDPEFRADPGRLCPLTVCSLGTGDRQQFSVAARRRIMEVLDGARARQRDGEGEELSEGEEDTWVFPLVQMKPLGIQVDEEVTQCLLTDAGPDSTLFLTSGYFNLTRAYMQLVLGAGANYRILTASPEVNGFFGAKGVAGAIPAAYIHIARQFYQQVCRLGQQERVRLHESVVLPGGRDRPCLTLIGSPNFGHRSVHRDLEAQIAMVTQNQELQEQLQGEQQRLYRRSTEVSSATFEQPDRHVQLWVKLVTPFIKNFF</sequence>
<evidence type="ECO:0000256" key="5">
    <source>
        <dbReference type="ARBA" id="ARBA00023209"/>
    </source>
</evidence>
<comment type="caution">
    <text evidence="8">The sequence shown here is derived from an EMBL/GenBank/DDBJ whole genome shotgun (WGS) entry which is preliminary data.</text>
</comment>
<dbReference type="PANTHER" id="PTHR12586">
    <property type="entry name" value="CDP-DIACYLGLYCEROL--SERINE O-PHOSPHATIDYLTRANSFERASE"/>
    <property type="match status" value="1"/>
</dbReference>
<keyword evidence="4 7" id="KW-0443">Lipid metabolism</keyword>
<keyword evidence="7" id="KW-0496">Mitochondrion</keyword>
<evidence type="ECO:0000256" key="3">
    <source>
        <dbReference type="ARBA" id="ARBA00022737"/>
    </source>
</evidence>
<comment type="subcellular location">
    <subcellularLocation>
        <location evidence="7">Mitochondrion</location>
    </subcellularLocation>
</comment>
<gene>
    <name evidence="8" type="ORF">D4764_01G0020880</name>
</gene>